<comment type="cofactor">
    <cofactor evidence="1">
        <name>Mg(2+)</name>
        <dbReference type="ChEBI" id="CHEBI:18420"/>
    </cofactor>
</comment>
<keyword evidence="7" id="KW-0808">Transferase</keyword>
<proteinExistence type="inferred from homology"/>
<evidence type="ECO:0000256" key="9">
    <source>
        <dbReference type="ARBA" id="ARBA00023134"/>
    </source>
</evidence>
<keyword evidence="12" id="KW-1185">Reference proteome</keyword>
<dbReference type="Gene3D" id="3.40.50.2020">
    <property type="match status" value="1"/>
</dbReference>
<keyword evidence="8" id="KW-0547">Nucleotide-binding</keyword>
<protein>
    <recommendedName>
        <fullName evidence="4">uracil phosphoribosyltransferase</fullName>
        <ecNumber evidence="4">2.4.2.9</ecNumber>
    </recommendedName>
</protein>
<dbReference type="Pfam" id="PF14681">
    <property type="entry name" value="UPRTase"/>
    <property type="match status" value="1"/>
</dbReference>
<evidence type="ECO:0000313" key="11">
    <source>
        <dbReference type="EMBL" id="KAG9396057.1"/>
    </source>
</evidence>
<dbReference type="InterPro" id="IPR000836">
    <property type="entry name" value="PRTase_dom"/>
</dbReference>
<gene>
    <name evidence="11" type="ORF">J8273_2409</name>
</gene>
<dbReference type="EMBL" id="JAHDYR010000007">
    <property type="protein sequence ID" value="KAG9396057.1"/>
    <property type="molecule type" value="Genomic_DNA"/>
</dbReference>
<dbReference type="InterPro" id="IPR029057">
    <property type="entry name" value="PRTase-like"/>
</dbReference>
<keyword evidence="5" id="KW-0021">Allosteric enzyme</keyword>
<dbReference type="Proteomes" id="UP000717585">
    <property type="component" value="Unassembled WGS sequence"/>
</dbReference>
<dbReference type="CDD" id="cd06223">
    <property type="entry name" value="PRTases_typeI"/>
    <property type="match status" value="1"/>
</dbReference>
<comment type="pathway">
    <text evidence="2">Pyrimidine metabolism; UMP biosynthesis via salvage pathway; UMP from uracil: step 1/1.</text>
</comment>
<keyword evidence="9" id="KW-0342">GTP-binding</keyword>
<dbReference type="GO" id="GO:0008655">
    <property type="term" value="P:pyrimidine-containing compound salvage"/>
    <property type="evidence" value="ECO:0007669"/>
    <property type="project" value="UniProtKB-ARBA"/>
</dbReference>
<dbReference type="AlphaFoldDB" id="A0A8J6BEY8"/>
<sequence>MHPNVEVLPSNGQVRALFASIRSSETSRRKFIFDSNRVITMLVEAALAKLPFREKTITTPLGLPYVGAEFVCDICGVPIVRAGESMEKALSNIIQDVRIGKILIQRDEETALPVLIYEKLPKDVANRHCLLLDPMLATGGSAMAAVKVLLDHGVKEEHIIFVNLISCPEGIGAFCSAFPKIRVVTGEIDDGLDERKYICPGIGDFGDRYFGTDV</sequence>
<dbReference type="NCBIfam" id="NF001097">
    <property type="entry name" value="PRK00129.1"/>
    <property type="match status" value="1"/>
</dbReference>
<evidence type="ECO:0000256" key="4">
    <source>
        <dbReference type="ARBA" id="ARBA00011894"/>
    </source>
</evidence>
<evidence type="ECO:0000256" key="8">
    <source>
        <dbReference type="ARBA" id="ARBA00022741"/>
    </source>
</evidence>
<comment type="caution">
    <text evidence="11">The sequence shown here is derived from an EMBL/GenBank/DDBJ whole genome shotgun (WGS) entry which is preliminary data.</text>
</comment>
<dbReference type="GO" id="GO:0004845">
    <property type="term" value="F:uracil phosphoribosyltransferase activity"/>
    <property type="evidence" value="ECO:0007669"/>
    <property type="project" value="UniProtKB-EC"/>
</dbReference>
<organism evidence="11 12">
    <name type="scientific">Carpediemonas membranifera</name>
    <dbReference type="NCBI Taxonomy" id="201153"/>
    <lineage>
        <taxon>Eukaryota</taxon>
        <taxon>Metamonada</taxon>
        <taxon>Carpediemonas-like organisms</taxon>
        <taxon>Carpediemonas</taxon>
    </lineage>
</organism>
<dbReference type="FunFam" id="3.40.50.2020:FF:000023">
    <property type="entry name" value="Probable uracil phosphoribosyltransferase"/>
    <property type="match status" value="1"/>
</dbReference>
<dbReference type="OrthoDB" id="106623at2759"/>
<dbReference type="EC" id="2.4.2.9" evidence="4"/>
<evidence type="ECO:0000256" key="7">
    <source>
        <dbReference type="ARBA" id="ARBA00022679"/>
    </source>
</evidence>
<evidence type="ECO:0000256" key="6">
    <source>
        <dbReference type="ARBA" id="ARBA00022676"/>
    </source>
</evidence>
<evidence type="ECO:0000256" key="5">
    <source>
        <dbReference type="ARBA" id="ARBA00022533"/>
    </source>
</evidence>
<dbReference type="SUPFAM" id="SSF53271">
    <property type="entry name" value="PRTase-like"/>
    <property type="match status" value="1"/>
</dbReference>
<reference evidence="11" key="1">
    <citation type="submission" date="2021-05" db="EMBL/GenBank/DDBJ databases">
        <title>A free-living protist that lacks canonical eukaryotic 1 DNA replication and segregation systems.</title>
        <authorList>
            <person name="Salas-Leiva D.E."/>
            <person name="Tromer E.C."/>
            <person name="Curtis B.A."/>
            <person name="Jerlstrom-Hultqvist J."/>
            <person name="Kolisko M."/>
            <person name="Yi Z."/>
            <person name="Salas-Leiva J.S."/>
            <person name="Gallot-Lavallee L."/>
            <person name="Kops G.J.P.L."/>
            <person name="Archibald J.M."/>
            <person name="Simpson A.G.B."/>
            <person name="Roger A.J."/>
        </authorList>
    </citation>
    <scope>NUCLEOTIDE SEQUENCE</scope>
    <source>
        <strain evidence="11">BICM</strain>
    </source>
</reference>
<evidence type="ECO:0000256" key="2">
    <source>
        <dbReference type="ARBA" id="ARBA00005180"/>
    </source>
</evidence>
<evidence type="ECO:0000259" key="10">
    <source>
        <dbReference type="Pfam" id="PF14681"/>
    </source>
</evidence>
<keyword evidence="6 11" id="KW-0328">Glycosyltransferase</keyword>
<evidence type="ECO:0000256" key="3">
    <source>
        <dbReference type="ARBA" id="ARBA00009516"/>
    </source>
</evidence>
<evidence type="ECO:0000256" key="1">
    <source>
        <dbReference type="ARBA" id="ARBA00001946"/>
    </source>
</evidence>
<accession>A0A8J6BEY8</accession>
<evidence type="ECO:0000313" key="12">
    <source>
        <dbReference type="Proteomes" id="UP000717585"/>
    </source>
</evidence>
<feature type="domain" description="Phosphoribosyltransferase" evidence="10">
    <location>
        <begin position="10"/>
        <end position="212"/>
    </location>
</feature>
<dbReference type="GO" id="GO:0005525">
    <property type="term" value="F:GTP binding"/>
    <property type="evidence" value="ECO:0007669"/>
    <property type="project" value="UniProtKB-KW"/>
</dbReference>
<name>A0A8J6BEY8_9EUKA</name>
<comment type="similarity">
    <text evidence="3">Belongs to the UPRTase family.</text>
</comment>